<organism evidence="1 2">
    <name type="scientific">Chengkuizengella axinellae</name>
    <dbReference type="NCBI Taxonomy" id="3064388"/>
    <lineage>
        <taxon>Bacteria</taxon>
        <taxon>Bacillati</taxon>
        <taxon>Bacillota</taxon>
        <taxon>Bacilli</taxon>
        <taxon>Bacillales</taxon>
        <taxon>Paenibacillaceae</taxon>
        <taxon>Chengkuizengella</taxon>
    </lineage>
</organism>
<dbReference type="Gene3D" id="3.30.460.10">
    <property type="entry name" value="Beta Polymerase, domain 2"/>
    <property type="match status" value="1"/>
</dbReference>
<reference evidence="1 2" key="1">
    <citation type="submission" date="2023-08" db="EMBL/GenBank/DDBJ databases">
        <authorList>
            <person name="Park J.-S."/>
        </authorList>
    </citation>
    <scope>NUCLEOTIDE SEQUENCE [LARGE SCALE GENOMIC DNA]</scope>
    <source>
        <strain evidence="1 2">2205SS18-9</strain>
    </source>
</reference>
<sequence>MVERTRVIEIVPYHPEWKIEFEKIKSMILSYISDLIIKIDHVGSTSVEGLAAKPIIDVDVVIESYDVLPEVIERLAKEGFQHEGNLGVEGREAFKRTLDDGYMKYHLYVCPKDGKGYLEHIALRDYLRENETAREQYAALKYKLAEDHRYNIDHYIEGKNDFVTGILKKVL</sequence>
<dbReference type="EMBL" id="JAVAMP010000002">
    <property type="protein sequence ID" value="MDP5274196.1"/>
    <property type="molecule type" value="Genomic_DNA"/>
</dbReference>
<dbReference type="Proteomes" id="UP001231941">
    <property type="component" value="Unassembled WGS sequence"/>
</dbReference>
<dbReference type="InterPro" id="IPR043519">
    <property type="entry name" value="NT_sf"/>
</dbReference>
<evidence type="ECO:0000313" key="2">
    <source>
        <dbReference type="Proteomes" id="UP001231941"/>
    </source>
</evidence>
<keyword evidence="2" id="KW-1185">Reference proteome</keyword>
<accession>A0ABT9IXU8</accession>
<comment type="caution">
    <text evidence="1">The sequence shown here is derived from an EMBL/GenBank/DDBJ whole genome shotgun (WGS) entry which is preliminary data.</text>
</comment>
<name>A0ABT9IXU8_9BACL</name>
<protein>
    <submittedName>
        <fullName evidence="1">GrpB family protein</fullName>
    </submittedName>
</protein>
<proteinExistence type="predicted"/>
<gene>
    <name evidence="1" type="ORF">Q5Y73_08760</name>
</gene>
<dbReference type="PANTHER" id="PTHR34822">
    <property type="entry name" value="GRPB DOMAIN PROTEIN (AFU_ORTHOLOGUE AFUA_1G01530)"/>
    <property type="match status" value="1"/>
</dbReference>
<dbReference type="RefSeq" id="WP_305991483.1">
    <property type="nucleotide sequence ID" value="NZ_JAVAMP010000002.1"/>
</dbReference>
<dbReference type="Pfam" id="PF04229">
    <property type="entry name" value="GrpB"/>
    <property type="match status" value="1"/>
</dbReference>
<dbReference type="SUPFAM" id="SSF81301">
    <property type="entry name" value="Nucleotidyltransferase"/>
    <property type="match status" value="1"/>
</dbReference>
<dbReference type="PANTHER" id="PTHR34822:SF1">
    <property type="entry name" value="GRPB FAMILY PROTEIN"/>
    <property type="match status" value="1"/>
</dbReference>
<evidence type="ECO:0000313" key="1">
    <source>
        <dbReference type="EMBL" id="MDP5274196.1"/>
    </source>
</evidence>
<dbReference type="InterPro" id="IPR007344">
    <property type="entry name" value="GrpB/CoaE"/>
</dbReference>